<name>A0A3S5B920_9PLAT</name>
<dbReference type="EMBL" id="CAAALY010254678">
    <property type="protein sequence ID" value="VEL37340.1"/>
    <property type="molecule type" value="Genomic_DNA"/>
</dbReference>
<dbReference type="AlphaFoldDB" id="A0A3S5B920"/>
<sequence length="206" mass="22847">MPIAGSGLDDCGLRFRLTMQLYSYLCRTLPTARRTQLLVRLAGLTDDAEYDVGEMSGNVPRPRSDFGNDHADNGLRPRPLDSLRLVSFGPITLRQKKNCFHASLRLVLQQPLQTLDFRLDPVLDLDKQASLRLSLAEVSSRNSPGLSSSGLVVDGGFDQTLYSGNALKRLVGMIARNIFQTTKDPMEAAIFYMAMRKPKLVAGLYK</sequence>
<dbReference type="PANTHER" id="PTHR13950">
    <property type="entry name" value="RABCONNECTIN-RELATED"/>
    <property type="match status" value="1"/>
</dbReference>
<protein>
    <submittedName>
        <fullName evidence="1">Uncharacterized protein</fullName>
    </submittedName>
</protein>
<dbReference type="InterPro" id="IPR052208">
    <property type="entry name" value="DmX-like/RAVE_component"/>
</dbReference>
<comment type="caution">
    <text evidence="1">The sequence shown here is derived from an EMBL/GenBank/DDBJ whole genome shotgun (WGS) entry which is preliminary data.</text>
</comment>
<reference evidence="1" key="1">
    <citation type="submission" date="2018-11" db="EMBL/GenBank/DDBJ databases">
        <authorList>
            <consortium name="Pathogen Informatics"/>
        </authorList>
    </citation>
    <scope>NUCLEOTIDE SEQUENCE</scope>
</reference>
<evidence type="ECO:0000313" key="2">
    <source>
        <dbReference type="Proteomes" id="UP000784294"/>
    </source>
</evidence>
<dbReference type="GO" id="GO:0007035">
    <property type="term" value="P:vacuolar acidification"/>
    <property type="evidence" value="ECO:0007669"/>
    <property type="project" value="TreeGrafter"/>
</dbReference>
<dbReference type="GO" id="GO:0043291">
    <property type="term" value="C:RAVE complex"/>
    <property type="evidence" value="ECO:0007669"/>
    <property type="project" value="TreeGrafter"/>
</dbReference>
<evidence type="ECO:0000313" key="1">
    <source>
        <dbReference type="EMBL" id="VEL37340.1"/>
    </source>
</evidence>
<gene>
    <name evidence="1" type="ORF">PXEA_LOCUS30780</name>
</gene>
<dbReference type="OrthoDB" id="342131at2759"/>
<proteinExistence type="predicted"/>
<accession>A0A3S5B920</accession>
<organism evidence="1 2">
    <name type="scientific">Protopolystoma xenopodis</name>
    <dbReference type="NCBI Taxonomy" id="117903"/>
    <lineage>
        <taxon>Eukaryota</taxon>
        <taxon>Metazoa</taxon>
        <taxon>Spiralia</taxon>
        <taxon>Lophotrochozoa</taxon>
        <taxon>Platyhelminthes</taxon>
        <taxon>Monogenea</taxon>
        <taxon>Polyopisthocotylea</taxon>
        <taxon>Polystomatidea</taxon>
        <taxon>Polystomatidae</taxon>
        <taxon>Protopolystoma</taxon>
    </lineage>
</organism>
<dbReference type="Proteomes" id="UP000784294">
    <property type="component" value="Unassembled WGS sequence"/>
</dbReference>
<dbReference type="PANTHER" id="PTHR13950:SF9">
    <property type="entry name" value="RABCONNECTIN-3A"/>
    <property type="match status" value="1"/>
</dbReference>
<keyword evidence="2" id="KW-1185">Reference proteome</keyword>